<protein>
    <submittedName>
        <fullName evidence="2">TatD family hydrolase</fullName>
    </submittedName>
</protein>
<dbReference type="GO" id="GO:0016788">
    <property type="term" value="F:hydrolase activity, acting on ester bonds"/>
    <property type="evidence" value="ECO:0007669"/>
    <property type="project" value="InterPro"/>
</dbReference>
<dbReference type="GO" id="GO:0046872">
    <property type="term" value="F:metal ion binding"/>
    <property type="evidence" value="ECO:0007669"/>
    <property type="project" value="UniProtKB-KW"/>
</dbReference>
<feature type="binding site" evidence="1">
    <location>
        <position position="133"/>
    </location>
    <ligand>
        <name>a divalent metal cation</name>
        <dbReference type="ChEBI" id="CHEBI:60240"/>
        <label>2</label>
    </ligand>
</feature>
<dbReference type="Proteomes" id="UP001154312">
    <property type="component" value="Unassembled WGS sequence"/>
</dbReference>
<proteinExistence type="predicted"/>
<feature type="binding site" evidence="1">
    <location>
        <position position="158"/>
    </location>
    <ligand>
        <name>a divalent metal cation</name>
        <dbReference type="ChEBI" id="CHEBI:60240"/>
        <label>2</label>
    </ligand>
</feature>
<dbReference type="PANTHER" id="PTHR46124:SF2">
    <property type="entry name" value="D-AMINOACYL-TRNA DEACYLASE"/>
    <property type="match status" value="1"/>
</dbReference>
<feature type="binding site" evidence="1">
    <location>
        <position position="6"/>
    </location>
    <ligand>
        <name>a divalent metal cation</name>
        <dbReference type="ChEBI" id="CHEBI:60240"/>
        <label>1</label>
    </ligand>
</feature>
<comment type="caution">
    <text evidence="2">The sequence shown here is derived from an EMBL/GenBank/DDBJ whole genome shotgun (WGS) entry which is preliminary data.</text>
</comment>
<feature type="binding site" evidence="1">
    <location>
        <position position="204"/>
    </location>
    <ligand>
        <name>a divalent metal cation</name>
        <dbReference type="ChEBI" id="CHEBI:60240"/>
        <label>1</label>
    </ligand>
</feature>
<reference evidence="2" key="1">
    <citation type="submission" date="2022-02" db="EMBL/GenBank/DDBJ databases">
        <authorList>
            <person name="Leng L."/>
        </authorList>
    </citation>
    <scope>NUCLEOTIDE SEQUENCE</scope>
    <source>
        <strain evidence="2">JI</strain>
    </source>
</reference>
<evidence type="ECO:0000256" key="1">
    <source>
        <dbReference type="PIRSR" id="PIRSR005902-1"/>
    </source>
</evidence>
<keyword evidence="3" id="KW-1185">Reference proteome</keyword>
<evidence type="ECO:0000313" key="2">
    <source>
        <dbReference type="EMBL" id="MDF9408730.1"/>
    </source>
</evidence>
<sequence>MLADVHMHLAQDPALSLERAKNAGVDIVLAAAMDVTTSRINVILAEKFSQVKACVGIHPWRSNLYNPEAEKTIAELIKGGKVTAISETGIDTVRCMSDDFRTELAPLPLEVQIKAFRAQVRLAINNDLFLVLHDRGATSEILNVFDDFAERPPRGIVHGFSGTIDEALMYRQRGFLIAINKRDLPAINSIVETLTLNEIALETDSNEPGNVVDVCEAVALLKKVTRGEVEEATTANLKNLIDFGLS</sequence>
<organism evidence="2 3">
    <name type="scientific">Pelotomaculum isophthalicicum JI</name>
    <dbReference type="NCBI Taxonomy" id="947010"/>
    <lineage>
        <taxon>Bacteria</taxon>
        <taxon>Bacillati</taxon>
        <taxon>Bacillota</taxon>
        <taxon>Clostridia</taxon>
        <taxon>Eubacteriales</taxon>
        <taxon>Desulfotomaculaceae</taxon>
        <taxon>Pelotomaculum</taxon>
    </lineage>
</organism>
<dbReference type="SUPFAM" id="SSF51556">
    <property type="entry name" value="Metallo-dependent hydrolases"/>
    <property type="match status" value="1"/>
</dbReference>
<feature type="binding site" evidence="1">
    <location>
        <position position="8"/>
    </location>
    <ligand>
        <name>a divalent metal cation</name>
        <dbReference type="ChEBI" id="CHEBI:60240"/>
        <label>1</label>
    </ligand>
</feature>
<dbReference type="AlphaFoldDB" id="A0A9X4H2C1"/>
<dbReference type="PIRSF" id="PIRSF005902">
    <property type="entry name" value="DNase_TatD"/>
    <property type="match status" value="1"/>
</dbReference>
<gene>
    <name evidence="2" type="ORF">L7E55_10250</name>
</gene>
<accession>A0A9X4H2C1</accession>
<dbReference type="PANTHER" id="PTHR46124">
    <property type="entry name" value="D-AMINOACYL-TRNA DEACYLASE"/>
    <property type="match status" value="1"/>
</dbReference>
<keyword evidence="1" id="KW-0479">Metal-binding</keyword>
<feature type="binding site" evidence="1">
    <location>
        <position position="87"/>
    </location>
    <ligand>
        <name>a divalent metal cation</name>
        <dbReference type="ChEBI" id="CHEBI:60240"/>
        <label>1</label>
    </ligand>
</feature>
<dbReference type="InterPro" id="IPR032466">
    <property type="entry name" value="Metal_Hydrolase"/>
</dbReference>
<evidence type="ECO:0000313" key="3">
    <source>
        <dbReference type="Proteomes" id="UP001154312"/>
    </source>
</evidence>
<dbReference type="RefSeq" id="WP_277444107.1">
    <property type="nucleotide sequence ID" value="NZ_JAKOAV010000018.1"/>
</dbReference>
<dbReference type="Pfam" id="PF01026">
    <property type="entry name" value="TatD_DNase"/>
    <property type="match status" value="1"/>
</dbReference>
<dbReference type="EMBL" id="JAKOAV010000018">
    <property type="protein sequence ID" value="MDF9408730.1"/>
    <property type="molecule type" value="Genomic_DNA"/>
</dbReference>
<name>A0A9X4H2C1_9FIRM</name>
<dbReference type="CDD" id="cd01310">
    <property type="entry name" value="TatD_DNAse"/>
    <property type="match status" value="1"/>
</dbReference>
<keyword evidence="2" id="KW-0378">Hydrolase</keyword>
<dbReference type="Gene3D" id="3.20.20.140">
    <property type="entry name" value="Metal-dependent hydrolases"/>
    <property type="match status" value="1"/>
</dbReference>
<dbReference type="InterPro" id="IPR001130">
    <property type="entry name" value="TatD-like"/>
</dbReference>